<dbReference type="GO" id="GO:0046872">
    <property type="term" value="F:metal ion binding"/>
    <property type="evidence" value="ECO:0007669"/>
    <property type="project" value="UniProtKB-KW"/>
</dbReference>
<dbReference type="Pfam" id="PF13510">
    <property type="entry name" value="Fer2_4"/>
    <property type="match status" value="1"/>
</dbReference>
<evidence type="ECO:0000256" key="3">
    <source>
        <dbReference type="ARBA" id="ARBA00022723"/>
    </source>
</evidence>
<dbReference type="AlphaFoldDB" id="A0A564G1E0"/>
<dbReference type="Proteomes" id="UP001055303">
    <property type="component" value="Unassembled WGS sequence"/>
</dbReference>
<keyword evidence="2" id="KW-0004">4Fe-4S</keyword>
<dbReference type="SUPFAM" id="SSF53706">
    <property type="entry name" value="Formate dehydrogenase/DMSO reductase, domains 1-3"/>
    <property type="match status" value="1"/>
</dbReference>
<dbReference type="PROSITE" id="PS51669">
    <property type="entry name" value="4FE4S_MOW_BIS_MGD"/>
    <property type="match status" value="1"/>
</dbReference>
<evidence type="ECO:0000256" key="2">
    <source>
        <dbReference type="ARBA" id="ARBA00022485"/>
    </source>
</evidence>
<dbReference type="InterPro" id="IPR041925">
    <property type="entry name" value="CT_Formate-Dh_H"/>
</dbReference>
<dbReference type="Pfam" id="PF00384">
    <property type="entry name" value="Molybdopterin"/>
    <property type="match status" value="1"/>
</dbReference>
<sequence length="990" mass="107529">MNDGPDLHGKATDRTEVRAQTRQDAGGAAPEARPGAGGAYSQGAKAGGQASPEPSGLAGLKERPAAPPTIAFELDGETVEARPGETIWAVAKRLGTHIPHLCHKPEPGYRPDGNCRACMVEIEGERVLAASCKRTPAIGMKVKTATERAEKARAMVMELLVADQPDRATAHDPTSHFWAQADFVEVTASRFPAAERWQADPSHPAMRVNLDACIQCNLCVRACREVQVNDVIGMAYRSAGAKVVFDFDDPMGGSTCVACGECVQACPTGALMPSAYLDANETRVVYPDREVASLCPYCGVGCQVSYKVKDERIVYAEGLNGPANHNRLCVKGRFGFDYVHHPHRLTKPLVRLDNAPKDANDQVDPANPWTHFREATWEEALDRAAAGLRTVRDSHGRKALAGFGSAKGSNEEAYLFQKLVRLGFGSNNVDHCTRLCHASSVAALMEGLNSGAVTAPFSAALDAEVIIVIGANPTVNHPVAATFLKNAVKERGAKLIVMDPRRQVLSRHAYKHLAFKPGSDVAMLNAMLNVIIEEKLYDEQYIAGYTENFDALRQKIVDFTPEKMEAVCGIDAGTLREVARLYARSKASIIFWGMGISQHVHGTDNSRCLIALALVTGQIGRPGTGLHPLRGQNNVQGASDAGLIPMVYPDYQSVEKAAVRELFEAFWGQSLDPKRGLTVVEIMRAIHAGEIRGMFVEGENPAMSDPDLNHARHALAMLDHLVVQDLFLTETAFHADVVLPASAFAEKAGSFTNTDRRVQIARPVVPPPGDARQDWWIIQELARRMGLDWNYAGPADVFAEMAQVMPSLANITWERLEREGAVTYPVDAPDKPGNEIIFYDGFPTESGRAKIVPAAIVPPDEVPDTEFPMVLSTGRVLEHWHTGSMTRRAGVLDALEPEAVAFLAPRELYRLGLEPGMTMRLETRRGAVEVKVRSDRDVPDGMVFMPFCYAEAAANLLTNPALDPLGLIPEFKFCAARVSPVQAASPIAAE</sequence>
<dbReference type="CDD" id="cd02753">
    <property type="entry name" value="MopB_Formate-Dh-H"/>
    <property type="match status" value="1"/>
</dbReference>
<dbReference type="SUPFAM" id="SSF50692">
    <property type="entry name" value="ADC-like"/>
    <property type="match status" value="1"/>
</dbReference>
<feature type="domain" description="2Fe-2S ferredoxin-type" evidence="9">
    <location>
        <begin position="68"/>
        <end position="148"/>
    </location>
</feature>
<keyword evidence="3" id="KW-0479">Metal-binding</keyword>
<dbReference type="Pfam" id="PF04879">
    <property type="entry name" value="Molybdop_Fe4S4"/>
    <property type="match status" value="1"/>
</dbReference>
<evidence type="ECO:0000313" key="14">
    <source>
        <dbReference type="Proteomes" id="UP000401717"/>
    </source>
</evidence>
<dbReference type="EC" id="1.2.1.2" evidence="13"/>
<organism evidence="13 14">
    <name type="scientific">Methylobacterium dankookense</name>
    <dbReference type="NCBI Taxonomy" id="560405"/>
    <lineage>
        <taxon>Bacteria</taxon>
        <taxon>Pseudomonadati</taxon>
        <taxon>Pseudomonadota</taxon>
        <taxon>Alphaproteobacteria</taxon>
        <taxon>Hyphomicrobiales</taxon>
        <taxon>Methylobacteriaceae</taxon>
        <taxon>Methylobacterium</taxon>
    </lineage>
</organism>
<evidence type="ECO:0000256" key="4">
    <source>
        <dbReference type="ARBA" id="ARBA00022737"/>
    </source>
</evidence>
<keyword evidence="6" id="KW-0408">Iron</keyword>
<dbReference type="InterPro" id="IPR041924">
    <property type="entry name" value="Formate_Dh-H_N"/>
</dbReference>
<dbReference type="GO" id="GO:1990204">
    <property type="term" value="C:oxidoreductase complex"/>
    <property type="evidence" value="ECO:0007669"/>
    <property type="project" value="UniProtKB-ARBA"/>
</dbReference>
<proteinExistence type="inferred from homology"/>
<dbReference type="SMART" id="SM00926">
    <property type="entry name" value="Molybdop_Fe4S4"/>
    <property type="match status" value="1"/>
</dbReference>
<reference evidence="13 14" key="1">
    <citation type="submission" date="2019-06" db="EMBL/GenBank/DDBJ databases">
        <authorList>
            <person name="Rodrigo-Torres L."/>
            <person name="Arahal R. D."/>
            <person name="Lucena T."/>
        </authorList>
    </citation>
    <scope>NUCLEOTIDE SEQUENCE [LARGE SCALE GENOMIC DNA]</scope>
    <source>
        <strain evidence="13 14">SW08-7</strain>
    </source>
</reference>
<dbReference type="FunFam" id="3.30.70.20:FF:000035">
    <property type="entry name" value="Iron hydrogenase 1"/>
    <property type="match status" value="1"/>
</dbReference>
<reference evidence="12" key="3">
    <citation type="submission" date="2021-08" db="EMBL/GenBank/DDBJ databases">
        <authorList>
            <person name="Tani A."/>
            <person name="Ola A."/>
            <person name="Ogura Y."/>
            <person name="Katsura K."/>
            <person name="Hayashi T."/>
        </authorList>
    </citation>
    <scope>NUCLEOTIDE SEQUENCE</scope>
    <source>
        <strain evidence="12">DSM 22415</strain>
    </source>
</reference>
<evidence type="ECO:0000256" key="8">
    <source>
        <dbReference type="SAM" id="MobiDB-lite"/>
    </source>
</evidence>
<keyword evidence="5 13" id="KW-0560">Oxidoreductase</keyword>
<gene>
    <name evidence="12" type="ORF">IFDJLNFL_2078</name>
    <name evidence="13" type="ORF">MTDSW087_03682</name>
</gene>
<dbReference type="GO" id="GO:0016020">
    <property type="term" value="C:membrane"/>
    <property type="evidence" value="ECO:0007669"/>
    <property type="project" value="TreeGrafter"/>
</dbReference>
<dbReference type="InterPro" id="IPR006655">
    <property type="entry name" value="Mopterin_OxRdtase_prok_CS"/>
</dbReference>
<dbReference type="PROSITE" id="PS00490">
    <property type="entry name" value="MOLYBDOPTERIN_PROK_2"/>
    <property type="match status" value="1"/>
</dbReference>
<dbReference type="InterPro" id="IPR001041">
    <property type="entry name" value="2Fe-2S_ferredoxin-type"/>
</dbReference>
<dbReference type="GO" id="GO:0043546">
    <property type="term" value="F:molybdopterin cofactor binding"/>
    <property type="evidence" value="ECO:0007669"/>
    <property type="project" value="InterPro"/>
</dbReference>
<dbReference type="GO" id="GO:0015942">
    <property type="term" value="P:formate metabolic process"/>
    <property type="evidence" value="ECO:0007669"/>
    <property type="project" value="InterPro"/>
</dbReference>
<dbReference type="GO" id="GO:0003954">
    <property type="term" value="F:NADH dehydrogenase activity"/>
    <property type="evidence" value="ECO:0007669"/>
    <property type="project" value="TreeGrafter"/>
</dbReference>
<dbReference type="GO" id="GO:0051539">
    <property type="term" value="F:4 iron, 4 sulfur cluster binding"/>
    <property type="evidence" value="ECO:0007669"/>
    <property type="project" value="UniProtKB-KW"/>
</dbReference>
<feature type="domain" description="4Fe-4S ferredoxin-type" evidence="10">
    <location>
        <begin position="243"/>
        <end position="276"/>
    </location>
</feature>
<dbReference type="InterPro" id="IPR017896">
    <property type="entry name" value="4Fe4S_Fe-S-bd"/>
</dbReference>
<dbReference type="SUPFAM" id="SSF54292">
    <property type="entry name" value="2Fe-2S ferredoxin-like"/>
    <property type="match status" value="1"/>
</dbReference>
<evidence type="ECO:0000256" key="7">
    <source>
        <dbReference type="ARBA" id="ARBA00023014"/>
    </source>
</evidence>
<dbReference type="PANTHER" id="PTHR43105:SF14">
    <property type="entry name" value="FORMATE DEHYDROGENASE H"/>
    <property type="match status" value="1"/>
</dbReference>
<dbReference type="PROSITE" id="PS00198">
    <property type="entry name" value="4FE4S_FER_1"/>
    <property type="match status" value="1"/>
</dbReference>
<dbReference type="PIRSF" id="PIRSF036643">
    <property type="entry name" value="FDH_alpha"/>
    <property type="match status" value="1"/>
</dbReference>
<dbReference type="InterPro" id="IPR017900">
    <property type="entry name" value="4Fe4S_Fe_S_CS"/>
</dbReference>
<dbReference type="Proteomes" id="UP000401717">
    <property type="component" value="Unassembled WGS sequence"/>
</dbReference>
<evidence type="ECO:0000313" key="12">
    <source>
        <dbReference type="EMBL" id="GJD56183.1"/>
    </source>
</evidence>
<dbReference type="InterPro" id="IPR006963">
    <property type="entry name" value="Mopterin_OxRdtase_4Fe-4S_dom"/>
</dbReference>
<dbReference type="PROSITE" id="PS51379">
    <property type="entry name" value="4FE4S_FER_2"/>
    <property type="match status" value="2"/>
</dbReference>
<dbReference type="InterPro" id="IPR009010">
    <property type="entry name" value="Asp_de-COase-like_dom_sf"/>
</dbReference>
<protein>
    <submittedName>
        <fullName evidence="13">Formate dehydrogenase</fullName>
        <ecNumber evidence="13">1.2.1.2</ecNumber>
    </submittedName>
</protein>
<evidence type="ECO:0000259" key="10">
    <source>
        <dbReference type="PROSITE" id="PS51379"/>
    </source>
</evidence>
<dbReference type="PANTHER" id="PTHR43105">
    <property type="entry name" value="RESPIRATORY NITRATE REDUCTASE"/>
    <property type="match status" value="1"/>
</dbReference>
<dbReference type="SUPFAM" id="SSF54862">
    <property type="entry name" value="4Fe-4S ferredoxins"/>
    <property type="match status" value="1"/>
</dbReference>
<dbReference type="Gene3D" id="3.40.50.740">
    <property type="match status" value="1"/>
</dbReference>
<keyword evidence="7" id="KW-0411">Iron-sulfur</keyword>
<evidence type="ECO:0000313" key="15">
    <source>
        <dbReference type="Proteomes" id="UP001055303"/>
    </source>
</evidence>
<feature type="region of interest" description="Disordered" evidence="8">
    <location>
        <begin position="1"/>
        <end position="63"/>
    </location>
</feature>
<dbReference type="InterPro" id="IPR006656">
    <property type="entry name" value="Mopterin_OxRdtase"/>
</dbReference>
<evidence type="ECO:0000259" key="11">
    <source>
        <dbReference type="PROSITE" id="PS51669"/>
    </source>
</evidence>
<feature type="domain" description="4Fe-4S Mo/W bis-MGD-type" evidence="11">
    <location>
        <begin position="288"/>
        <end position="343"/>
    </location>
</feature>
<feature type="domain" description="4Fe-4S ferredoxin-type" evidence="10">
    <location>
        <begin position="204"/>
        <end position="234"/>
    </location>
</feature>
<dbReference type="CDD" id="cd00207">
    <property type="entry name" value="fer2"/>
    <property type="match status" value="1"/>
</dbReference>
<comment type="similarity">
    <text evidence="1">In the C-terminal section; belongs to the prokaryotic molybdopterin-containing oxidoreductase family.</text>
</comment>
<name>A0A564G1E0_9HYPH</name>
<dbReference type="InterPro" id="IPR006478">
    <property type="entry name" value="Formate_DH_asu"/>
</dbReference>
<keyword evidence="15" id="KW-1185">Reference proteome</keyword>
<dbReference type="InterPro" id="IPR050123">
    <property type="entry name" value="Prok_molybdopt-oxidoreductase"/>
</dbReference>
<dbReference type="EMBL" id="CABFVH010000026">
    <property type="protein sequence ID" value="VUF13972.1"/>
    <property type="molecule type" value="Genomic_DNA"/>
</dbReference>
<evidence type="ECO:0000313" key="13">
    <source>
        <dbReference type="EMBL" id="VUF13972.1"/>
    </source>
</evidence>
<dbReference type="Gene3D" id="3.30.70.20">
    <property type="match status" value="1"/>
</dbReference>
<dbReference type="InterPro" id="IPR006657">
    <property type="entry name" value="MoPterin_dinucl-bd_dom"/>
</dbReference>
<keyword evidence="4" id="KW-0677">Repeat</keyword>
<reference evidence="12" key="2">
    <citation type="journal article" date="2021" name="Front. Microbiol.">
        <title>Comprehensive Comparative Genomics and Phenotyping of Methylobacterium Species.</title>
        <authorList>
            <person name="Alessa O."/>
            <person name="Ogura Y."/>
            <person name="Fujitani Y."/>
            <person name="Takami H."/>
            <person name="Hayashi T."/>
            <person name="Sahin N."/>
            <person name="Tani A."/>
        </authorList>
    </citation>
    <scope>NUCLEOTIDE SEQUENCE</scope>
    <source>
        <strain evidence="12">DSM 22415</strain>
    </source>
</reference>
<dbReference type="GO" id="GO:0022904">
    <property type="term" value="P:respiratory electron transport chain"/>
    <property type="evidence" value="ECO:0007669"/>
    <property type="project" value="TreeGrafter"/>
</dbReference>
<dbReference type="Gene3D" id="2.20.25.90">
    <property type="entry name" value="ADC-like domains"/>
    <property type="match status" value="1"/>
</dbReference>
<dbReference type="PROSITE" id="PS51085">
    <property type="entry name" value="2FE2S_FER_2"/>
    <property type="match status" value="1"/>
</dbReference>
<feature type="compositionally biased region" description="Low complexity" evidence="8">
    <location>
        <begin position="25"/>
        <end position="34"/>
    </location>
</feature>
<evidence type="ECO:0000256" key="5">
    <source>
        <dbReference type="ARBA" id="ARBA00023002"/>
    </source>
</evidence>
<dbReference type="EMBL" id="BPQI01000050">
    <property type="protein sequence ID" value="GJD56183.1"/>
    <property type="molecule type" value="Genomic_DNA"/>
</dbReference>
<dbReference type="NCBIfam" id="TIGR01591">
    <property type="entry name" value="Fdh-alpha"/>
    <property type="match status" value="1"/>
</dbReference>
<dbReference type="OrthoDB" id="9816402at2"/>
<dbReference type="GO" id="GO:0008863">
    <property type="term" value="F:formate dehydrogenase (NAD+) activity"/>
    <property type="evidence" value="ECO:0007669"/>
    <property type="project" value="InterPro"/>
</dbReference>
<dbReference type="CDD" id="cd02790">
    <property type="entry name" value="MopB_CT_Formate-Dh_H"/>
    <property type="match status" value="1"/>
</dbReference>
<dbReference type="Pfam" id="PF12838">
    <property type="entry name" value="Fer4_7"/>
    <property type="match status" value="1"/>
</dbReference>
<evidence type="ECO:0000256" key="1">
    <source>
        <dbReference type="ARBA" id="ARBA00007023"/>
    </source>
</evidence>
<dbReference type="InterPro" id="IPR036010">
    <property type="entry name" value="2Fe-2S_ferredoxin-like_sf"/>
</dbReference>
<dbReference type="RefSeq" id="WP_144766339.1">
    <property type="nucleotide sequence ID" value="NZ_BPQI01000050.1"/>
</dbReference>
<evidence type="ECO:0000259" key="9">
    <source>
        <dbReference type="PROSITE" id="PS51085"/>
    </source>
</evidence>
<accession>A0A564G1E0</accession>
<dbReference type="Gene3D" id="2.40.40.20">
    <property type="match status" value="1"/>
</dbReference>
<dbReference type="Pfam" id="PF01568">
    <property type="entry name" value="Molydop_binding"/>
    <property type="match status" value="1"/>
</dbReference>
<feature type="compositionally biased region" description="Basic and acidic residues" evidence="8">
    <location>
        <begin position="1"/>
        <end position="21"/>
    </location>
</feature>
<dbReference type="Gene3D" id="3.10.20.740">
    <property type="match status" value="1"/>
</dbReference>
<dbReference type="Gene3D" id="3.40.228.10">
    <property type="entry name" value="Dimethylsulfoxide Reductase, domain 2"/>
    <property type="match status" value="1"/>
</dbReference>
<evidence type="ECO:0000256" key="6">
    <source>
        <dbReference type="ARBA" id="ARBA00023004"/>
    </source>
</evidence>